<organism evidence="2 3">
    <name type="scientific">Ruminococcus albus</name>
    <dbReference type="NCBI Taxonomy" id="1264"/>
    <lineage>
        <taxon>Bacteria</taxon>
        <taxon>Bacillati</taxon>
        <taxon>Bacillota</taxon>
        <taxon>Clostridia</taxon>
        <taxon>Eubacteriales</taxon>
        <taxon>Oscillospiraceae</taxon>
        <taxon>Ruminococcus</taxon>
    </lineage>
</organism>
<proteinExistence type="predicted"/>
<evidence type="ECO:0000259" key="1">
    <source>
        <dbReference type="Pfam" id="PF24722"/>
    </source>
</evidence>
<protein>
    <recommendedName>
        <fullName evidence="1">DUF7674 domain-containing protein</fullName>
    </recommendedName>
</protein>
<evidence type="ECO:0000313" key="2">
    <source>
        <dbReference type="EMBL" id="SEK66305.1"/>
    </source>
</evidence>
<sequence length="124" mass="14452">MIAYAELGAETITDRFPELKEQTEAETDDGEFLPHVVFGNVFNRLTEELLMRDGHLSDETLHRIFDMYEEFAAEGDEEVQNLVQVTLLEPLWDDKMTYDRAEKLLGEHTRELWNCIGSYLRAPQ</sequence>
<feature type="domain" description="DUF7674" evidence="1">
    <location>
        <begin position="10"/>
        <end position="114"/>
    </location>
</feature>
<dbReference type="InterPro" id="IPR056091">
    <property type="entry name" value="DUF7674"/>
</dbReference>
<reference evidence="2 3" key="1">
    <citation type="submission" date="2016-10" db="EMBL/GenBank/DDBJ databases">
        <authorList>
            <person name="de Groot N.N."/>
        </authorList>
    </citation>
    <scope>NUCLEOTIDE SEQUENCE [LARGE SCALE GENOMIC DNA]</scope>
    <source>
        <strain evidence="2 3">KH2T6</strain>
    </source>
</reference>
<dbReference type="Pfam" id="PF24722">
    <property type="entry name" value="DUF7674"/>
    <property type="match status" value="1"/>
</dbReference>
<accession>A0A1H7IZP8</accession>
<dbReference type="Proteomes" id="UP000186015">
    <property type="component" value="Unassembled WGS sequence"/>
</dbReference>
<dbReference type="RefSeq" id="WP_074831412.1">
    <property type="nucleotide sequence ID" value="NZ_FOAT01000004.1"/>
</dbReference>
<gene>
    <name evidence="2" type="ORF">SAMN05216469_104113</name>
</gene>
<dbReference type="EMBL" id="FOAT01000004">
    <property type="protein sequence ID" value="SEK66305.1"/>
    <property type="molecule type" value="Genomic_DNA"/>
</dbReference>
<evidence type="ECO:0000313" key="3">
    <source>
        <dbReference type="Proteomes" id="UP000186015"/>
    </source>
</evidence>
<dbReference type="OrthoDB" id="2611285at2"/>
<dbReference type="AlphaFoldDB" id="A0A1H7IZP8"/>
<name>A0A1H7IZP8_RUMAL</name>